<dbReference type="Pfam" id="PF08044">
    <property type="entry name" value="DUF1707"/>
    <property type="match status" value="1"/>
</dbReference>
<keyword evidence="5" id="KW-1185">Reference proteome</keyword>
<accession>A0ABQ3Y243</accession>
<name>A0ABQ3Y243_9ACTN</name>
<comment type="caution">
    <text evidence="4">The sequence shown here is derived from an EMBL/GenBank/DDBJ whole genome shotgun (WGS) entry which is preliminary data.</text>
</comment>
<dbReference type="PANTHER" id="PTHR40763:SF4">
    <property type="entry name" value="DUF1707 DOMAIN-CONTAINING PROTEIN"/>
    <property type="match status" value="1"/>
</dbReference>
<dbReference type="EMBL" id="BOMI01000045">
    <property type="protein sequence ID" value="GID74028.1"/>
    <property type="molecule type" value="Genomic_DNA"/>
</dbReference>
<protein>
    <recommendedName>
        <fullName evidence="3">DUF1707 domain-containing protein</fullName>
    </recommendedName>
</protein>
<dbReference type="Proteomes" id="UP000609879">
    <property type="component" value="Unassembled WGS sequence"/>
</dbReference>
<dbReference type="PANTHER" id="PTHR40763">
    <property type="entry name" value="MEMBRANE PROTEIN-RELATED"/>
    <property type="match status" value="1"/>
</dbReference>
<feature type="region of interest" description="Disordered" evidence="1">
    <location>
        <begin position="142"/>
        <end position="194"/>
    </location>
</feature>
<gene>
    <name evidence="4" type="ORF">Ade02nite_26690</name>
</gene>
<evidence type="ECO:0000256" key="1">
    <source>
        <dbReference type="SAM" id="MobiDB-lite"/>
    </source>
</evidence>
<keyword evidence="2" id="KW-0472">Membrane</keyword>
<keyword evidence="2" id="KW-1133">Transmembrane helix</keyword>
<keyword evidence="2" id="KW-0812">Transmembrane</keyword>
<evidence type="ECO:0000259" key="3">
    <source>
        <dbReference type="Pfam" id="PF08044"/>
    </source>
</evidence>
<feature type="transmembrane region" description="Helical" evidence="2">
    <location>
        <begin position="83"/>
        <end position="104"/>
    </location>
</feature>
<evidence type="ECO:0000256" key="2">
    <source>
        <dbReference type="SAM" id="Phobius"/>
    </source>
</evidence>
<organism evidence="4 5">
    <name type="scientific">Paractinoplanes deccanensis</name>
    <dbReference type="NCBI Taxonomy" id="113561"/>
    <lineage>
        <taxon>Bacteria</taxon>
        <taxon>Bacillati</taxon>
        <taxon>Actinomycetota</taxon>
        <taxon>Actinomycetes</taxon>
        <taxon>Micromonosporales</taxon>
        <taxon>Micromonosporaceae</taxon>
        <taxon>Paractinoplanes</taxon>
    </lineage>
</organism>
<dbReference type="InterPro" id="IPR012551">
    <property type="entry name" value="DUF1707_SHOCT-like"/>
</dbReference>
<proteinExistence type="predicted"/>
<evidence type="ECO:0000313" key="5">
    <source>
        <dbReference type="Proteomes" id="UP000609879"/>
    </source>
</evidence>
<feature type="domain" description="DUF1707" evidence="3">
    <location>
        <begin position="6"/>
        <end position="58"/>
    </location>
</feature>
<sequence>MGRDEMRAGDDDRRQIADTLKTALDEGRLDLAEYDERLQRAYAAKTYGDLDLLIADLPGSRPAQPAAVATPVKPAGREATLEWVGQVWSAWIFVTLLTTAIWFITSLAGNEWGYFWPIWVAGPWGAIQLFATIGGLAGGAPRKMVEERDRKRERKQRKRERKALRAQQPGQLPPSPGQKWDMSDSQVADTPDHG</sequence>
<evidence type="ECO:0000313" key="4">
    <source>
        <dbReference type="EMBL" id="GID74028.1"/>
    </source>
</evidence>
<feature type="compositionally biased region" description="Basic residues" evidence="1">
    <location>
        <begin position="151"/>
        <end position="164"/>
    </location>
</feature>
<feature type="transmembrane region" description="Helical" evidence="2">
    <location>
        <begin position="116"/>
        <end position="140"/>
    </location>
</feature>
<reference evidence="4 5" key="1">
    <citation type="submission" date="2021-01" db="EMBL/GenBank/DDBJ databases">
        <title>Whole genome shotgun sequence of Actinoplanes deccanensis NBRC 13994.</title>
        <authorList>
            <person name="Komaki H."/>
            <person name="Tamura T."/>
        </authorList>
    </citation>
    <scope>NUCLEOTIDE SEQUENCE [LARGE SCALE GENOMIC DNA]</scope>
    <source>
        <strain evidence="4 5">NBRC 13994</strain>
    </source>
</reference>